<proteinExistence type="inferred from homology"/>
<accession>A0A843TJH2</accession>
<dbReference type="Proteomes" id="UP000652761">
    <property type="component" value="Unassembled WGS sequence"/>
</dbReference>
<organism evidence="11 12">
    <name type="scientific">Colocasia esculenta</name>
    <name type="common">Wild taro</name>
    <name type="synonym">Arum esculentum</name>
    <dbReference type="NCBI Taxonomy" id="4460"/>
    <lineage>
        <taxon>Eukaryota</taxon>
        <taxon>Viridiplantae</taxon>
        <taxon>Streptophyta</taxon>
        <taxon>Embryophyta</taxon>
        <taxon>Tracheophyta</taxon>
        <taxon>Spermatophyta</taxon>
        <taxon>Magnoliopsida</taxon>
        <taxon>Liliopsida</taxon>
        <taxon>Araceae</taxon>
        <taxon>Aroideae</taxon>
        <taxon>Colocasieae</taxon>
        <taxon>Colocasia</taxon>
    </lineage>
</organism>
<evidence type="ECO:0000256" key="5">
    <source>
        <dbReference type="ARBA" id="ARBA00022729"/>
    </source>
</evidence>
<keyword evidence="7 9" id="KW-1133">Transmembrane helix</keyword>
<feature type="signal peptide" evidence="10">
    <location>
        <begin position="1"/>
        <end position="28"/>
    </location>
</feature>
<evidence type="ECO:0008006" key="13">
    <source>
        <dbReference type="Google" id="ProtNLM"/>
    </source>
</evidence>
<evidence type="ECO:0000256" key="10">
    <source>
        <dbReference type="SAM" id="SignalP"/>
    </source>
</evidence>
<dbReference type="PANTHER" id="PTHR12692:SF0">
    <property type="entry name" value="GH11935P"/>
    <property type="match status" value="1"/>
</dbReference>
<feature type="transmembrane region" description="Helical" evidence="9">
    <location>
        <begin position="197"/>
        <end position="216"/>
    </location>
</feature>
<dbReference type="AlphaFoldDB" id="A0A843TJH2"/>
<sequence length="348" mass="38399">MASMTLRSLLLPLLSLASFSILLAPAAGADHATDLVAELQALRSRSPSGVIHLDDDAVSRFLTSAPSPHPYSLVVFFDATQLRNRPDLHLPQLRSEFALVSAAFASRHRSDPATLSRVFFCDIEFGESQRSFQLFGVSSLPHVRHVGPAVANLRDSEPTHQSDFSRLAESMAEFVEAKTGFPVGHIDRPPLVSGRQMALLAVVALIAAPFLIRRVLRGDTLLHDPKFWVAMAVFVYFFSVSGSMHNIIRNTPMFLSDMEDPRKLVFFYQGSGMQLGAEGFAIGFLYTVVGLMLALVTHGLVWVKNTTVQRAVVLVALVISFWAVKKVVYLDNWKTGYGVHAYWPSGWS</sequence>
<dbReference type="EMBL" id="NMUH01000113">
    <property type="protein sequence ID" value="MQL71908.1"/>
    <property type="molecule type" value="Genomic_DNA"/>
</dbReference>
<comment type="function">
    <text evidence="1">Subunit of the oligosaccharyl transferase (OST) complex that catalyzes the initial transfer of a defined glycan (Glc(3)Man(9)GlcNAc(2) in eukaryotes) from the lipid carrier dolichol-pyrophosphate to an asparagine residue within an Asn-X-Ser/Thr consensus motif in nascent polypeptide chains, the first step in protein N-glycosylation. N-glycosylation occurs cotranslationally and the complex associates with the Sec61 complex at the channel-forming translocon complex that mediates protein translocation across the endoplasmic reticulum (ER). All subunits are required for a maximal enzyme activity.</text>
</comment>
<comment type="caution">
    <text evidence="11">The sequence shown here is derived from an EMBL/GenBank/DDBJ whole genome shotgun (WGS) entry which is preliminary data.</text>
</comment>
<feature type="transmembrane region" description="Helical" evidence="9">
    <location>
        <begin position="308"/>
        <end position="324"/>
    </location>
</feature>
<feature type="chain" id="PRO_5032545546" description="Dolichyl-diphosphooligosaccharide--protein glycosyltransferase subunit 3" evidence="10">
    <location>
        <begin position="29"/>
        <end position="348"/>
    </location>
</feature>
<evidence type="ECO:0000256" key="1">
    <source>
        <dbReference type="ARBA" id="ARBA00002791"/>
    </source>
</evidence>
<keyword evidence="6" id="KW-0256">Endoplasmic reticulum</keyword>
<dbReference type="InterPro" id="IPR021149">
    <property type="entry name" value="OligosaccharylTrfase_OST3/OST6"/>
</dbReference>
<dbReference type="GO" id="GO:0008250">
    <property type="term" value="C:oligosaccharyltransferase complex"/>
    <property type="evidence" value="ECO:0007669"/>
    <property type="project" value="TreeGrafter"/>
</dbReference>
<dbReference type="Pfam" id="PF04756">
    <property type="entry name" value="OST3_OST6"/>
    <property type="match status" value="1"/>
</dbReference>
<evidence type="ECO:0000256" key="2">
    <source>
        <dbReference type="ARBA" id="ARBA00004477"/>
    </source>
</evidence>
<evidence type="ECO:0000256" key="4">
    <source>
        <dbReference type="ARBA" id="ARBA00022692"/>
    </source>
</evidence>
<evidence type="ECO:0000313" key="11">
    <source>
        <dbReference type="EMBL" id="MQL71908.1"/>
    </source>
</evidence>
<comment type="subcellular location">
    <subcellularLocation>
        <location evidence="2">Endoplasmic reticulum membrane</location>
        <topology evidence="2">Multi-pass membrane protein</topology>
    </subcellularLocation>
</comment>
<evidence type="ECO:0000256" key="8">
    <source>
        <dbReference type="ARBA" id="ARBA00023136"/>
    </source>
</evidence>
<evidence type="ECO:0000256" key="6">
    <source>
        <dbReference type="ARBA" id="ARBA00022824"/>
    </source>
</evidence>
<evidence type="ECO:0000256" key="7">
    <source>
        <dbReference type="ARBA" id="ARBA00022989"/>
    </source>
</evidence>
<keyword evidence="5 10" id="KW-0732">Signal</keyword>
<feature type="transmembrane region" description="Helical" evidence="9">
    <location>
        <begin position="228"/>
        <end position="248"/>
    </location>
</feature>
<keyword evidence="8 9" id="KW-0472">Membrane</keyword>
<evidence type="ECO:0000256" key="3">
    <source>
        <dbReference type="ARBA" id="ARBA00009561"/>
    </source>
</evidence>
<reference evidence="11" key="1">
    <citation type="submission" date="2017-07" db="EMBL/GenBank/DDBJ databases">
        <title>Taro Niue Genome Assembly and Annotation.</title>
        <authorList>
            <person name="Atibalentja N."/>
            <person name="Keating K."/>
            <person name="Fields C.J."/>
        </authorList>
    </citation>
    <scope>NUCLEOTIDE SEQUENCE</scope>
    <source>
        <strain evidence="11">Niue_2</strain>
        <tissue evidence="11">Leaf</tissue>
    </source>
</reference>
<feature type="transmembrane region" description="Helical" evidence="9">
    <location>
        <begin position="280"/>
        <end position="301"/>
    </location>
</feature>
<comment type="similarity">
    <text evidence="3">Belongs to the OST3/OST6 family.</text>
</comment>
<evidence type="ECO:0000313" key="12">
    <source>
        <dbReference type="Proteomes" id="UP000652761"/>
    </source>
</evidence>
<keyword evidence="4 9" id="KW-0812">Transmembrane</keyword>
<dbReference type="GO" id="GO:0018279">
    <property type="term" value="P:protein N-linked glycosylation via asparagine"/>
    <property type="evidence" value="ECO:0007669"/>
    <property type="project" value="TreeGrafter"/>
</dbReference>
<dbReference type="OrthoDB" id="67566at2759"/>
<dbReference type="Gene3D" id="3.40.30.10">
    <property type="entry name" value="Glutaredoxin"/>
    <property type="match status" value="1"/>
</dbReference>
<dbReference type="PANTHER" id="PTHR12692">
    <property type="entry name" value="DOLICHYL-DIPHOSPHOOLIGOSACCHARIDE--PROTEIN GLYCOSYLTRANSFERASE-RELATED"/>
    <property type="match status" value="1"/>
</dbReference>
<evidence type="ECO:0000256" key="9">
    <source>
        <dbReference type="SAM" id="Phobius"/>
    </source>
</evidence>
<name>A0A843TJH2_COLES</name>
<protein>
    <recommendedName>
        <fullName evidence="13">Dolichyl-diphosphooligosaccharide--protein glycosyltransferase subunit 3</fullName>
    </recommendedName>
</protein>
<keyword evidence="12" id="KW-1185">Reference proteome</keyword>
<gene>
    <name evidence="11" type="ORF">Taro_004273</name>
</gene>